<dbReference type="NCBIfam" id="TIGR01640">
    <property type="entry name" value="F_box_assoc_1"/>
    <property type="match status" value="1"/>
</dbReference>
<dbReference type="AlphaFoldDB" id="A0A2P6SF95"/>
<protein>
    <submittedName>
        <fullName evidence="2">Putative F-box domain-containing protein</fullName>
    </submittedName>
</protein>
<gene>
    <name evidence="2" type="ORF">RchiOBHm_Chr1g0347341</name>
</gene>
<dbReference type="InterPro" id="IPR001810">
    <property type="entry name" value="F-box_dom"/>
</dbReference>
<name>A0A2P6SF95_ROSCH</name>
<dbReference type="Gene3D" id="1.20.1280.50">
    <property type="match status" value="1"/>
</dbReference>
<accession>A0A2P6SF95</accession>
<dbReference type="PANTHER" id="PTHR31672:SF13">
    <property type="entry name" value="F-BOX PROTEIN CPR30-LIKE"/>
    <property type="match status" value="1"/>
</dbReference>
<evidence type="ECO:0000313" key="3">
    <source>
        <dbReference type="Proteomes" id="UP000238479"/>
    </source>
</evidence>
<dbReference type="SUPFAM" id="SSF81383">
    <property type="entry name" value="F-box domain"/>
    <property type="match status" value="1"/>
</dbReference>
<dbReference type="InterPro" id="IPR036047">
    <property type="entry name" value="F-box-like_dom_sf"/>
</dbReference>
<dbReference type="InterPro" id="IPR050796">
    <property type="entry name" value="SCF_F-box_component"/>
</dbReference>
<dbReference type="Proteomes" id="UP000238479">
    <property type="component" value="Chromosome 1"/>
</dbReference>
<dbReference type="EMBL" id="PDCK01000039">
    <property type="protein sequence ID" value="PRQ57346.1"/>
    <property type="molecule type" value="Genomic_DNA"/>
</dbReference>
<dbReference type="InterPro" id="IPR017451">
    <property type="entry name" value="F-box-assoc_interact_dom"/>
</dbReference>
<evidence type="ECO:0000313" key="2">
    <source>
        <dbReference type="EMBL" id="PRQ57346.1"/>
    </source>
</evidence>
<dbReference type="CDD" id="cd22157">
    <property type="entry name" value="F-box_AtFBW1-like"/>
    <property type="match status" value="1"/>
</dbReference>
<dbReference type="Pfam" id="PF08268">
    <property type="entry name" value="FBA_3"/>
    <property type="match status" value="1"/>
</dbReference>
<dbReference type="STRING" id="74649.A0A2P6SF95"/>
<dbReference type="SMART" id="SM00256">
    <property type="entry name" value="FBOX"/>
    <property type="match status" value="1"/>
</dbReference>
<reference evidence="2 3" key="1">
    <citation type="journal article" date="2018" name="Nat. Genet.">
        <title>The Rosa genome provides new insights in the design of modern roses.</title>
        <authorList>
            <person name="Bendahmane M."/>
        </authorList>
    </citation>
    <scope>NUCLEOTIDE SEQUENCE [LARGE SCALE GENOMIC DNA]</scope>
    <source>
        <strain evidence="3">cv. Old Blush</strain>
    </source>
</reference>
<proteinExistence type="predicted"/>
<dbReference type="PANTHER" id="PTHR31672">
    <property type="entry name" value="BNACNNG10540D PROTEIN"/>
    <property type="match status" value="1"/>
</dbReference>
<feature type="domain" description="F-box" evidence="1">
    <location>
        <begin position="20"/>
        <end position="59"/>
    </location>
</feature>
<dbReference type="Pfam" id="PF00646">
    <property type="entry name" value="F-box"/>
    <property type="match status" value="1"/>
</dbReference>
<keyword evidence="3" id="KW-1185">Reference proteome</keyword>
<comment type="caution">
    <text evidence="2">The sequence shown here is derived from an EMBL/GenBank/DDBJ whole genome shotgun (WGS) entry which is preliminary data.</text>
</comment>
<dbReference type="Gramene" id="PRQ57346">
    <property type="protein sequence ID" value="PRQ57346"/>
    <property type="gene ID" value="RchiOBHm_Chr1g0347341"/>
</dbReference>
<evidence type="ECO:0000259" key="1">
    <source>
        <dbReference type="SMART" id="SM00256"/>
    </source>
</evidence>
<sequence>MATNSMADDGGVHKRGVADLDGVLDEILARLPVKSLMRFRCVCTSWRALISQSHFVTKHFNYASKGFTENTSRLLISMSPLQSQDCEASKDLSLDCEALKELKDDGDAHLAIGKLEFPKDMVLWNPCTGQSNLLPKPTDHCIPQFHGFGYDSTNDDYKVVRGYNYIVRGSEETMVQVFRLKSEEKFREMLPLPSLVGLRIWMMKEYGVKESWTEVASFDLPKDYKFSLVTPLCILENGEGLIASRCDFQSLVFYSFKEQTFRNVFRTHNGWKFDGLIYRETLVSPVTSGIADISKVNTVSFHLLFLSNMIDYHSITKFI</sequence>
<organism evidence="2 3">
    <name type="scientific">Rosa chinensis</name>
    <name type="common">China rose</name>
    <dbReference type="NCBI Taxonomy" id="74649"/>
    <lineage>
        <taxon>Eukaryota</taxon>
        <taxon>Viridiplantae</taxon>
        <taxon>Streptophyta</taxon>
        <taxon>Embryophyta</taxon>
        <taxon>Tracheophyta</taxon>
        <taxon>Spermatophyta</taxon>
        <taxon>Magnoliopsida</taxon>
        <taxon>eudicotyledons</taxon>
        <taxon>Gunneridae</taxon>
        <taxon>Pentapetalae</taxon>
        <taxon>rosids</taxon>
        <taxon>fabids</taxon>
        <taxon>Rosales</taxon>
        <taxon>Rosaceae</taxon>
        <taxon>Rosoideae</taxon>
        <taxon>Rosoideae incertae sedis</taxon>
        <taxon>Rosa</taxon>
    </lineage>
</organism>
<dbReference type="InterPro" id="IPR013187">
    <property type="entry name" value="F-box-assoc_dom_typ3"/>
</dbReference>